<dbReference type="RefSeq" id="WP_114534196.1">
    <property type="nucleotide sequence ID" value="NZ_CP089333.1"/>
</dbReference>
<evidence type="ECO:0000256" key="1">
    <source>
        <dbReference type="ARBA" id="ARBA00001936"/>
    </source>
</evidence>
<dbReference type="InterPro" id="IPR039121">
    <property type="entry name" value="NUDT19"/>
</dbReference>
<evidence type="ECO:0000256" key="5">
    <source>
        <dbReference type="ARBA" id="ARBA00022842"/>
    </source>
</evidence>
<evidence type="ECO:0000313" key="8">
    <source>
        <dbReference type="EMBL" id="RDB69388.1"/>
    </source>
</evidence>
<name>A0A369MC99_EGGLN</name>
<dbReference type="PANTHER" id="PTHR12318:SF0">
    <property type="entry name" value="ACYL-COENZYME A DIPHOSPHATASE NUDT19"/>
    <property type="match status" value="1"/>
</dbReference>
<dbReference type="GO" id="GO:0046872">
    <property type="term" value="F:metal ion binding"/>
    <property type="evidence" value="ECO:0007669"/>
    <property type="project" value="UniProtKB-KW"/>
</dbReference>
<reference evidence="8 9" key="1">
    <citation type="journal article" date="2018" name="Elife">
        <title>Discovery and characterization of a prevalent human gut bacterial enzyme sufficient for the inactivation of a family of plant toxins.</title>
        <authorList>
            <person name="Koppel N."/>
            <person name="Bisanz J.E."/>
            <person name="Pandelia M.E."/>
            <person name="Turnbaugh P.J."/>
            <person name="Balskus E.P."/>
        </authorList>
    </citation>
    <scope>NUCLEOTIDE SEQUENCE [LARGE SCALE GENOMIC DNA]</scope>
    <source>
        <strain evidence="8 9">W1 BHI 6</strain>
    </source>
</reference>
<dbReference type="SUPFAM" id="SSF55811">
    <property type="entry name" value="Nudix"/>
    <property type="match status" value="1"/>
</dbReference>
<dbReference type="Gene3D" id="3.90.79.10">
    <property type="entry name" value="Nucleoside Triphosphate Pyrophosphohydrolase"/>
    <property type="match status" value="1"/>
</dbReference>
<evidence type="ECO:0000256" key="3">
    <source>
        <dbReference type="ARBA" id="ARBA00022723"/>
    </source>
</evidence>
<accession>A0A369MC99</accession>
<dbReference type="PROSITE" id="PS51462">
    <property type="entry name" value="NUDIX"/>
    <property type="match status" value="1"/>
</dbReference>
<keyword evidence="3" id="KW-0479">Metal-binding</keyword>
<dbReference type="InterPro" id="IPR000086">
    <property type="entry name" value="NUDIX_hydrolase_dom"/>
</dbReference>
<dbReference type="EMBL" id="PPTU01000014">
    <property type="protein sequence ID" value="RDB69388.1"/>
    <property type="molecule type" value="Genomic_DNA"/>
</dbReference>
<protein>
    <submittedName>
        <fullName evidence="8">NUDIX hydrolase</fullName>
    </submittedName>
</protein>
<sequence>MNAWRSGEMLEVPMSEQLARAYEGFRAAGTAPAVPRLAATVMLVRSPREVFMLRRAATMAFVPEAVVFPGGGVDPADDGARCSWIGPDEEVWARRMGTSADVARRVVTAAARELFEECGVLLAGDERGVCSLDASEPAWAEERRRLASHETSLADVLKRHGLALRADLLGLRSHWLTPEFEPRRYDTYFFAALAPTGQEPDSRTSEADRAGWVDPQAMFDRAAQGSVRLVPPTAYNLAHLLHAPGVESFAAGVEEAGRVMLEPAVREGGRAVLTCRLP</sequence>
<keyword evidence="5" id="KW-0460">Magnesium</keyword>
<dbReference type="InterPro" id="IPR015797">
    <property type="entry name" value="NUDIX_hydrolase-like_dom_sf"/>
</dbReference>
<dbReference type="PANTHER" id="PTHR12318">
    <property type="entry name" value="TESTOSTERONE-REGULATED PROTEIN RP2"/>
    <property type="match status" value="1"/>
</dbReference>
<comment type="cofactor">
    <cofactor evidence="1">
        <name>Mn(2+)</name>
        <dbReference type="ChEBI" id="CHEBI:29035"/>
    </cofactor>
</comment>
<feature type="domain" description="Nudix hydrolase" evidence="7">
    <location>
        <begin position="34"/>
        <end position="235"/>
    </location>
</feature>
<organism evidence="8 9">
    <name type="scientific">Eggerthella lenta</name>
    <name type="common">Eubacterium lentum</name>
    <dbReference type="NCBI Taxonomy" id="84112"/>
    <lineage>
        <taxon>Bacteria</taxon>
        <taxon>Bacillati</taxon>
        <taxon>Actinomycetota</taxon>
        <taxon>Coriobacteriia</taxon>
        <taxon>Eggerthellales</taxon>
        <taxon>Eggerthellaceae</taxon>
        <taxon>Eggerthella</taxon>
    </lineage>
</organism>
<keyword evidence="4 8" id="KW-0378">Hydrolase</keyword>
<evidence type="ECO:0000313" key="9">
    <source>
        <dbReference type="Proteomes" id="UP000253970"/>
    </source>
</evidence>
<evidence type="ECO:0000259" key="7">
    <source>
        <dbReference type="PROSITE" id="PS51462"/>
    </source>
</evidence>
<dbReference type="Proteomes" id="UP000253970">
    <property type="component" value="Unassembled WGS sequence"/>
</dbReference>
<proteinExistence type="predicted"/>
<dbReference type="GO" id="GO:0016818">
    <property type="term" value="F:hydrolase activity, acting on acid anhydrides, in phosphorus-containing anhydrides"/>
    <property type="evidence" value="ECO:0007669"/>
    <property type="project" value="InterPro"/>
</dbReference>
<evidence type="ECO:0000256" key="6">
    <source>
        <dbReference type="ARBA" id="ARBA00023211"/>
    </source>
</evidence>
<gene>
    <name evidence="8" type="ORF">C1875_09875</name>
</gene>
<dbReference type="CDD" id="cd18870">
    <property type="entry name" value="NUDIX_AcylCoAdiphos_Nudt19"/>
    <property type="match status" value="1"/>
</dbReference>
<evidence type="ECO:0000256" key="4">
    <source>
        <dbReference type="ARBA" id="ARBA00022801"/>
    </source>
</evidence>
<comment type="caution">
    <text evidence="8">The sequence shown here is derived from an EMBL/GenBank/DDBJ whole genome shotgun (WGS) entry which is preliminary data.</text>
</comment>
<dbReference type="AlphaFoldDB" id="A0A369MC99"/>
<keyword evidence="6" id="KW-0464">Manganese</keyword>
<evidence type="ECO:0000256" key="2">
    <source>
        <dbReference type="ARBA" id="ARBA00001946"/>
    </source>
</evidence>
<comment type="cofactor">
    <cofactor evidence="2">
        <name>Mg(2+)</name>
        <dbReference type="ChEBI" id="CHEBI:18420"/>
    </cofactor>
</comment>